<dbReference type="PANTHER" id="PTHR22911:SF135">
    <property type="entry name" value="BLR4310 PROTEIN"/>
    <property type="match status" value="1"/>
</dbReference>
<dbReference type="InterPro" id="IPR037185">
    <property type="entry name" value="EmrE-like"/>
</dbReference>
<evidence type="ECO:0000313" key="4">
    <source>
        <dbReference type="Proteomes" id="UP001230156"/>
    </source>
</evidence>
<dbReference type="EMBL" id="JAUYVI010000008">
    <property type="protein sequence ID" value="MDQ7250873.1"/>
    <property type="molecule type" value="Genomic_DNA"/>
</dbReference>
<proteinExistence type="predicted"/>
<feature type="transmembrane region" description="Helical" evidence="1">
    <location>
        <begin position="127"/>
        <end position="144"/>
    </location>
</feature>
<dbReference type="PANTHER" id="PTHR22911">
    <property type="entry name" value="ACYL-MALONYL CONDENSING ENZYME-RELATED"/>
    <property type="match status" value="1"/>
</dbReference>
<keyword evidence="1" id="KW-0472">Membrane</keyword>
<evidence type="ECO:0000259" key="2">
    <source>
        <dbReference type="Pfam" id="PF00892"/>
    </source>
</evidence>
<gene>
    <name evidence="3" type="ORF">Q8A70_24500</name>
</gene>
<organism evidence="3 4">
    <name type="scientific">Dongia sedimenti</name>
    <dbReference type="NCBI Taxonomy" id="3064282"/>
    <lineage>
        <taxon>Bacteria</taxon>
        <taxon>Pseudomonadati</taxon>
        <taxon>Pseudomonadota</taxon>
        <taxon>Alphaproteobacteria</taxon>
        <taxon>Rhodospirillales</taxon>
        <taxon>Dongiaceae</taxon>
        <taxon>Dongia</taxon>
    </lineage>
</organism>
<dbReference type="RefSeq" id="WP_379960686.1">
    <property type="nucleotide sequence ID" value="NZ_JAUYVI010000008.1"/>
</dbReference>
<feature type="transmembrane region" description="Helical" evidence="1">
    <location>
        <begin position="156"/>
        <end position="174"/>
    </location>
</feature>
<evidence type="ECO:0000313" key="3">
    <source>
        <dbReference type="EMBL" id="MDQ7250873.1"/>
    </source>
</evidence>
<name>A0ABU0YW37_9PROT</name>
<keyword evidence="1" id="KW-0812">Transmembrane</keyword>
<feature type="transmembrane region" description="Helical" evidence="1">
    <location>
        <begin position="268"/>
        <end position="286"/>
    </location>
</feature>
<comment type="caution">
    <text evidence="3">The sequence shown here is derived from an EMBL/GenBank/DDBJ whole genome shotgun (WGS) entry which is preliminary data.</text>
</comment>
<dbReference type="Pfam" id="PF00892">
    <property type="entry name" value="EamA"/>
    <property type="match status" value="2"/>
</dbReference>
<feature type="transmembrane region" description="Helical" evidence="1">
    <location>
        <begin position="102"/>
        <end position="120"/>
    </location>
</feature>
<feature type="transmembrane region" description="Helical" evidence="1">
    <location>
        <begin position="72"/>
        <end position="96"/>
    </location>
</feature>
<reference evidence="4" key="1">
    <citation type="submission" date="2023-08" db="EMBL/GenBank/DDBJ databases">
        <title>Rhodospirillaceae gen. nov., a novel taxon isolated from the Yangtze River Yuezi River estuary sludge.</title>
        <authorList>
            <person name="Ruan L."/>
        </authorList>
    </citation>
    <scope>NUCLEOTIDE SEQUENCE [LARGE SCALE GENOMIC DNA]</scope>
    <source>
        <strain evidence="4">R-7</strain>
    </source>
</reference>
<sequence length="303" mass="32834">MSAKPDFARHSLGILCYLIGVAFFALNDALGKHLVGDHSVAQLLFVRGIGAVAVLVPIMLATRIRFRMSGPWWLHAARILLQTADSYCFYFATWHLPLVDVMTFYMSAPIIVTAISGLFLRERVGPYRWSAVIVGFIGVVIALAPGSEPVSGDAMLGSVIALLGASSFAVSLTMTRRLRDNNPFSLVVSQFVVGGIVGAALCPLGWVAPNVTDFGLMLVLGIVAAGCFLLIARALALAPASLLAPFQYSAIFWAALFGWIWWQHEPTLRIVIGNAILIASGLFVFYRERRLAISVSDKVEQIP</sequence>
<feature type="domain" description="EamA" evidence="2">
    <location>
        <begin position="156"/>
        <end position="285"/>
    </location>
</feature>
<evidence type="ECO:0000256" key="1">
    <source>
        <dbReference type="SAM" id="Phobius"/>
    </source>
</evidence>
<keyword evidence="4" id="KW-1185">Reference proteome</keyword>
<feature type="transmembrane region" description="Helical" evidence="1">
    <location>
        <begin position="7"/>
        <end position="27"/>
    </location>
</feature>
<feature type="transmembrane region" description="Helical" evidence="1">
    <location>
        <begin position="214"/>
        <end position="235"/>
    </location>
</feature>
<feature type="transmembrane region" description="Helical" evidence="1">
    <location>
        <begin position="39"/>
        <end position="60"/>
    </location>
</feature>
<feature type="transmembrane region" description="Helical" evidence="1">
    <location>
        <begin position="186"/>
        <end position="208"/>
    </location>
</feature>
<feature type="transmembrane region" description="Helical" evidence="1">
    <location>
        <begin position="242"/>
        <end position="262"/>
    </location>
</feature>
<dbReference type="InterPro" id="IPR000620">
    <property type="entry name" value="EamA_dom"/>
</dbReference>
<protein>
    <submittedName>
        <fullName evidence="3">DMT family transporter</fullName>
    </submittedName>
</protein>
<dbReference type="SUPFAM" id="SSF103481">
    <property type="entry name" value="Multidrug resistance efflux transporter EmrE"/>
    <property type="match status" value="2"/>
</dbReference>
<feature type="domain" description="EamA" evidence="2">
    <location>
        <begin position="12"/>
        <end position="142"/>
    </location>
</feature>
<dbReference type="Proteomes" id="UP001230156">
    <property type="component" value="Unassembled WGS sequence"/>
</dbReference>
<keyword evidence="1" id="KW-1133">Transmembrane helix</keyword>
<accession>A0ABU0YW37</accession>